<evidence type="ECO:0000313" key="1">
    <source>
        <dbReference type="EMBL" id="MFB9530377.1"/>
    </source>
</evidence>
<keyword evidence="2" id="KW-1185">Reference proteome</keyword>
<proteinExistence type="predicted"/>
<name>A0ABV5Q4F8_9ACTN</name>
<comment type="caution">
    <text evidence="1">The sequence shown here is derived from an EMBL/GenBank/DDBJ whole genome shotgun (WGS) entry which is preliminary data.</text>
</comment>
<reference evidence="1 2" key="1">
    <citation type="submission" date="2024-09" db="EMBL/GenBank/DDBJ databases">
        <authorList>
            <person name="Sun Q."/>
            <person name="Mori K."/>
        </authorList>
    </citation>
    <scope>NUCLEOTIDE SEQUENCE [LARGE SCALE GENOMIC DNA]</scope>
    <source>
        <strain evidence="1 2">JCM 3323</strain>
    </source>
</reference>
<dbReference type="InterPro" id="IPR036629">
    <property type="entry name" value="YjbJ_sf"/>
</dbReference>
<organism evidence="1 2">
    <name type="scientific">Nonomuraea roseola</name>
    <dbReference type="NCBI Taxonomy" id="46179"/>
    <lineage>
        <taxon>Bacteria</taxon>
        <taxon>Bacillati</taxon>
        <taxon>Actinomycetota</taxon>
        <taxon>Actinomycetes</taxon>
        <taxon>Streptosporangiales</taxon>
        <taxon>Streptosporangiaceae</taxon>
        <taxon>Nonomuraea</taxon>
    </lineage>
</organism>
<evidence type="ECO:0000313" key="2">
    <source>
        <dbReference type="Proteomes" id="UP001589646"/>
    </source>
</evidence>
<dbReference type="RefSeq" id="WP_346124715.1">
    <property type="nucleotide sequence ID" value="NZ_BAAAXC010000015.1"/>
</dbReference>
<accession>A0ABV5Q4F8</accession>
<sequence length="57" mass="6563">MSLKRKISAKVQAIKGRVAQRFGGATRNRRLENEGRTDRFMGNLRLSGEKVKDVFKR</sequence>
<dbReference type="SUPFAM" id="SSF69047">
    <property type="entry name" value="Hypothetical protein YjbJ"/>
    <property type="match status" value="1"/>
</dbReference>
<protein>
    <submittedName>
        <fullName evidence="1">CsbD family protein</fullName>
    </submittedName>
</protein>
<gene>
    <name evidence="1" type="ORF">ACFFRN_27595</name>
</gene>
<dbReference type="EMBL" id="JBHMCE010000008">
    <property type="protein sequence ID" value="MFB9530377.1"/>
    <property type="molecule type" value="Genomic_DNA"/>
</dbReference>
<dbReference type="Proteomes" id="UP001589646">
    <property type="component" value="Unassembled WGS sequence"/>
</dbReference>